<dbReference type="Pfam" id="PF00270">
    <property type="entry name" value="DEAD"/>
    <property type="match status" value="1"/>
</dbReference>
<protein>
    <recommendedName>
        <fullName evidence="5">DNA 3'-5' helicase</fullName>
        <ecNumber evidence="5">5.6.2.4</ecNumber>
    </recommendedName>
</protein>
<dbReference type="Gene3D" id="3.40.50.300">
    <property type="entry name" value="P-loop containing nucleotide triphosphate hydrolases"/>
    <property type="match status" value="2"/>
</dbReference>
<dbReference type="GO" id="GO:0003676">
    <property type="term" value="F:nucleic acid binding"/>
    <property type="evidence" value="ECO:0007669"/>
    <property type="project" value="InterPro"/>
</dbReference>
<sequence length="676" mass="75834">MSLYDSSATIPQISELSHSHLLALDVAQLTLLAREIPQELLPQSYLLSLDAPQRRVCLLYCILTWKTTSGKQCPKRAQCEAALALHSGQDVFLRAGTGFGKTLVAVLNQMLVADDSFTIIITPIKRIQSSHAESISSKYGLETAVINDETSRDEEFWRTKVHDFKRKQAGTARVFLVTAEQFFLCAAGHLSQFGQMIRHTLFNRRLRLVVVDEAHFSHTAGLSRYGLEPFRPVYARLDELKMRLPHVPWMAATATATTAIMKTIETILLRPTYVKIELTVNRPNLAYATHRVVKNIDLLDNYSCFIKKPFDLASQPRVLIFRDDRAACVRIARFLDNLLPKEYQNTGVVRYYHSSMSLEYCELAHGGFNDPSGRCRILVATSGEATGVDHWGVLIVCVAGLAACLVDILQKYGRAARDPVMHGLCVLFVDPWVDDIDLTELEEDARVDPDFPVGRSLTKKSSARERAGYASVHIAQDDTLCIREYFARYLNDETSEALEYTTPFCCTRHGLDLSSALPQPLYTAPLKEEKRKRGPRSKYRKPAEREILEPLLQEWRERAHEQDNLAHVYPAYYILSDVHIETLCRALPSTVKTAADVTALLQRSSDWAALWAQGLADLITNFDTTRATTSAAVQVTTTAKRVKVDENTCRVVSAPLDDGSASEDGREVFHESGNIL</sequence>
<keyword evidence="10" id="KW-1185">Reference proteome</keyword>
<dbReference type="PANTHER" id="PTHR13710:SF154">
    <property type="entry name" value="RECQ HELICASE, PUTATIVE (AFU_ORTHOLOGUE AFUA_6G14720)-RELATED"/>
    <property type="match status" value="1"/>
</dbReference>
<dbReference type="Proteomes" id="UP000320762">
    <property type="component" value="Unassembled WGS sequence"/>
</dbReference>
<dbReference type="AlphaFoldDB" id="A0A550CPQ4"/>
<keyword evidence="9" id="KW-0378">Hydrolase</keyword>
<evidence type="ECO:0000259" key="8">
    <source>
        <dbReference type="PROSITE" id="PS51194"/>
    </source>
</evidence>
<evidence type="ECO:0000313" key="10">
    <source>
        <dbReference type="Proteomes" id="UP000320762"/>
    </source>
</evidence>
<evidence type="ECO:0000256" key="5">
    <source>
        <dbReference type="ARBA" id="ARBA00034808"/>
    </source>
</evidence>
<evidence type="ECO:0000256" key="2">
    <source>
        <dbReference type="ARBA" id="ARBA00022741"/>
    </source>
</evidence>
<keyword evidence="3" id="KW-0067">ATP-binding</keyword>
<dbReference type="PROSITE" id="PS51192">
    <property type="entry name" value="HELICASE_ATP_BIND_1"/>
    <property type="match status" value="1"/>
</dbReference>
<dbReference type="PANTHER" id="PTHR13710">
    <property type="entry name" value="DNA HELICASE RECQ FAMILY MEMBER"/>
    <property type="match status" value="1"/>
</dbReference>
<gene>
    <name evidence="9" type="ORF">BD626DRAFT_452004</name>
</gene>
<evidence type="ECO:0000256" key="1">
    <source>
        <dbReference type="ARBA" id="ARBA00005446"/>
    </source>
</evidence>
<comment type="catalytic activity">
    <reaction evidence="4">
        <text>Couples ATP hydrolysis with the unwinding of duplex DNA by translocating in the 3'-5' direction.</text>
        <dbReference type="EC" id="5.6.2.4"/>
    </reaction>
</comment>
<dbReference type="GO" id="GO:0009378">
    <property type="term" value="F:four-way junction helicase activity"/>
    <property type="evidence" value="ECO:0007669"/>
    <property type="project" value="TreeGrafter"/>
</dbReference>
<keyword evidence="2" id="KW-0547">Nucleotide-binding</keyword>
<dbReference type="STRING" id="97359.A0A550CPQ4"/>
<dbReference type="EMBL" id="VDMD01000003">
    <property type="protein sequence ID" value="TRM66783.1"/>
    <property type="molecule type" value="Genomic_DNA"/>
</dbReference>
<feature type="region of interest" description="Disordered" evidence="6">
    <location>
        <begin position="656"/>
        <end position="676"/>
    </location>
</feature>
<dbReference type="SMART" id="SM00487">
    <property type="entry name" value="DEXDc"/>
    <property type="match status" value="1"/>
</dbReference>
<name>A0A550CPQ4_9AGAR</name>
<dbReference type="PROSITE" id="PS51194">
    <property type="entry name" value="HELICASE_CTER"/>
    <property type="match status" value="1"/>
</dbReference>
<comment type="similarity">
    <text evidence="1">Belongs to the helicase family. RecQ subfamily.</text>
</comment>
<dbReference type="InterPro" id="IPR027417">
    <property type="entry name" value="P-loop_NTPase"/>
</dbReference>
<evidence type="ECO:0000259" key="7">
    <source>
        <dbReference type="PROSITE" id="PS51192"/>
    </source>
</evidence>
<evidence type="ECO:0000256" key="4">
    <source>
        <dbReference type="ARBA" id="ARBA00034617"/>
    </source>
</evidence>
<dbReference type="GO" id="GO:0043138">
    <property type="term" value="F:3'-5' DNA helicase activity"/>
    <property type="evidence" value="ECO:0007669"/>
    <property type="project" value="UniProtKB-EC"/>
</dbReference>
<reference evidence="9 10" key="1">
    <citation type="journal article" date="2019" name="New Phytol.">
        <title>Comparative genomics reveals unique wood-decay strategies and fruiting body development in the Schizophyllaceae.</title>
        <authorList>
            <person name="Almasi E."/>
            <person name="Sahu N."/>
            <person name="Krizsan K."/>
            <person name="Balint B."/>
            <person name="Kovacs G.M."/>
            <person name="Kiss B."/>
            <person name="Cseklye J."/>
            <person name="Drula E."/>
            <person name="Henrissat B."/>
            <person name="Nagy I."/>
            <person name="Chovatia M."/>
            <person name="Adam C."/>
            <person name="LaButti K."/>
            <person name="Lipzen A."/>
            <person name="Riley R."/>
            <person name="Grigoriev I.V."/>
            <person name="Nagy L.G."/>
        </authorList>
    </citation>
    <scope>NUCLEOTIDE SEQUENCE [LARGE SCALE GENOMIC DNA]</scope>
    <source>
        <strain evidence="9 10">NL-1724</strain>
    </source>
</reference>
<proteinExistence type="inferred from homology"/>
<evidence type="ECO:0000313" key="9">
    <source>
        <dbReference type="EMBL" id="TRM66783.1"/>
    </source>
</evidence>
<dbReference type="EC" id="5.6.2.4" evidence="5"/>
<organism evidence="9 10">
    <name type="scientific">Schizophyllum amplum</name>
    <dbReference type="NCBI Taxonomy" id="97359"/>
    <lineage>
        <taxon>Eukaryota</taxon>
        <taxon>Fungi</taxon>
        <taxon>Dikarya</taxon>
        <taxon>Basidiomycota</taxon>
        <taxon>Agaricomycotina</taxon>
        <taxon>Agaricomycetes</taxon>
        <taxon>Agaricomycetidae</taxon>
        <taxon>Agaricales</taxon>
        <taxon>Schizophyllaceae</taxon>
        <taxon>Schizophyllum</taxon>
    </lineage>
</organism>
<evidence type="ECO:0000256" key="6">
    <source>
        <dbReference type="SAM" id="MobiDB-lite"/>
    </source>
</evidence>
<dbReference type="InterPro" id="IPR001650">
    <property type="entry name" value="Helicase_C-like"/>
</dbReference>
<dbReference type="GO" id="GO:0005694">
    <property type="term" value="C:chromosome"/>
    <property type="evidence" value="ECO:0007669"/>
    <property type="project" value="TreeGrafter"/>
</dbReference>
<feature type="domain" description="Helicase ATP-binding" evidence="7">
    <location>
        <begin position="82"/>
        <end position="274"/>
    </location>
</feature>
<dbReference type="GO" id="GO:0000724">
    <property type="term" value="P:double-strand break repair via homologous recombination"/>
    <property type="evidence" value="ECO:0007669"/>
    <property type="project" value="TreeGrafter"/>
</dbReference>
<evidence type="ECO:0000256" key="3">
    <source>
        <dbReference type="ARBA" id="ARBA00022840"/>
    </source>
</evidence>
<dbReference type="GO" id="GO:0005524">
    <property type="term" value="F:ATP binding"/>
    <property type="evidence" value="ECO:0007669"/>
    <property type="project" value="UniProtKB-KW"/>
</dbReference>
<dbReference type="InterPro" id="IPR011545">
    <property type="entry name" value="DEAD/DEAH_box_helicase_dom"/>
</dbReference>
<dbReference type="OrthoDB" id="5952536at2759"/>
<dbReference type="GO" id="GO:0016787">
    <property type="term" value="F:hydrolase activity"/>
    <property type="evidence" value="ECO:0007669"/>
    <property type="project" value="UniProtKB-KW"/>
</dbReference>
<dbReference type="SUPFAM" id="SSF52540">
    <property type="entry name" value="P-loop containing nucleoside triphosphate hydrolases"/>
    <property type="match status" value="1"/>
</dbReference>
<dbReference type="InterPro" id="IPR014001">
    <property type="entry name" value="Helicase_ATP-bd"/>
</dbReference>
<accession>A0A550CPQ4</accession>
<feature type="domain" description="Helicase C-terminal" evidence="8">
    <location>
        <begin position="298"/>
        <end position="480"/>
    </location>
</feature>
<dbReference type="GO" id="GO:0005737">
    <property type="term" value="C:cytoplasm"/>
    <property type="evidence" value="ECO:0007669"/>
    <property type="project" value="TreeGrafter"/>
</dbReference>
<comment type="caution">
    <text evidence="9">The sequence shown here is derived from an EMBL/GenBank/DDBJ whole genome shotgun (WGS) entry which is preliminary data.</text>
</comment>